<dbReference type="Proteomes" id="UP000233256">
    <property type="component" value="Unassembled WGS sequence"/>
</dbReference>
<dbReference type="GO" id="GO:0008270">
    <property type="term" value="F:zinc ion binding"/>
    <property type="evidence" value="ECO:0007669"/>
    <property type="project" value="UniProtKB-UniRule"/>
</dbReference>
<dbReference type="InterPro" id="IPR000642">
    <property type="entry name" value="Peptidase_M41"/>
</dbReference>
<dbReference type="Gene3D" id="1.10.8.60">
    <property type="match status" value="1"/>
</dbReference>
<evidence type="ECO:0000256" key="16">
    <source>
        <dbReference type="RuleBase" id="RU003651"/>
    </source>
</evidence>
<comment type="function">
    <text evidence="15">Acts as a processive, ATP-dependent zinc metallopeptidase for both cytoplasmic and membrane proteins. Plays a role in the quality control of integral membrane proteins.</text>
</comment>
<dbReference type="PANTHER" id="PTHR23076:SF97">
    <property type="entry name" value="ATP-DEPENDENT ZINC METALLOPROTEASE YME1L1"/>
    <property type="match status" value="1"/>
</dbReference>
<dbReference type="HAMAP" id="MF_01458">
    <property type="entry name" value="FtsH"/>
    <property type="match status" value="1"/>
</dbReference>
<dbReference type="InterPro" id="IPR041569">
    <property type="entry name" value="AAA_lid_3"/>
</dbReference>
<sequence>MKRVLKNLSFSLILFILLLMILSDVWKEQNIAEWSYSDFVTNIAQGQVKEVTILGNQIEGQWSDGIARRKFTTYAPDDRELVSRLLEKNIKVVAKPLQDNPWWFSLLVNWFPLLLIIGFWIYMLRSMQAGGGKAMSFGKIKTKPSDPGNNHVTFADVAGVDEAKEELSEIIDFLKSPKKFTRLGAKIPRGVLLIGPPGTGKTLLAKAIAGEAEVPFFSISGSDFVEMFVGVGASRVRDLFEQARKSAPCIIFIDEIDAVGRQRGSGLGGGHDEREQTLNQLLVEMDGFDSTVGIILVAATNRPDILDPALLRPGRFDRRVAVHLPDIKGREGILSVHARSIPMDEDVNLKTIAKATPGFSGADLANLINEAALLAARVDKESVGNTDFESARDKIIMGPERKSRVISDKEKRVTAYHEAGHALLALLLPNCDPLHKVTIIPRGMAGGITWTLPQEDKHFYYKSELIDTITEMFGGRAAEELIFSEISSGASNDIKVASKMVRKMICEWGMSERIGPIAMGNNEEYVFLGKDLGHDVNYSQATALDIDREVRRIIDFCHNQSRNILSEKRELLIVLAEALLEKELLSGEELVEILREKGFDIENYNFSKNNITSDADPALVDPPTDDSPGEDSINTENAEITENNVSDETVSYSVDDAPDSNSDPSERG</sequence>
<comment type="similarity">
    <text evidence="2 15">In the C-terminal section; belongs to the peptidase M41 family.</text>
</comment>
<dbReference type="AlphaFoldDB" id="A0A2N1PUD0"/>
<evidence type="ECO:0000256" key="10">
    <source>
        <dbReference type="ARBA" id="ARBA00022840"/>
    </source>
</evidence>
<dbReference type="GO" id="GO:0004176">
    <property type="term" value="F:ATP-dependent peptidase activity"/>
    <property type="evidence" value="ECO:0007669"/>
    <property type="project" value="InterPro"/>
</dbReference>
<evidence type="ECO:0000256" key="5">
    <source>
        <dbReference type="ARBA" id="ARBA00022692"/>
    </source>
</evidence>
<dbReference type="Pfam" id="PF01434">
    <property type="entry name" value="Peptidase_M41"/>
    <property type="match status" value="1"/>
</dbReference>
<feature type="binding site" evidence="15">
    <location>
        <begin position="195"/>
        <end position="202"/>
    </location>
    <ligand>
        <name>ATP</name>
        <dbReference type="ChEBI" id="CHEBI:30616"/>
    </ligand>
</feature>
<keyword evidence="7 15" id="KW-0547">Nucleotide-binding</keyword>
<comment type="caution">
    <text evidence="19">The sequence shown here is derived from an EMBL/GenBank/DDBJ whole genome shotgun (WGS) entry which is preliminary data.</text>
</comment>
<dbReference type="CDD" id="cd19501">
    <property type="entry name" value="RecA-like_FtsH"/>
    <property type="match status" value="1"/>
</dbReference>
<keyword evidence="11 15" id="KW-1133">Transmembrane helix</keyword>
<evidence type="ECO:0000256" key="3">
    <source>
        <dbReference type="ARBA" id="ARBA00022475"/>
    </source>
</evidence>
<proteinExistence type="inferred from homology"/>
<dbReference type="FunFam" id="3.40.50.300:FF:000001">
    <property type="entry name" value="ATP-dependent zinc metalloprotease FtsH"/>
    <property type="match status" value="1"/>
</dbReference>
<feature type="compositionally biased region" description="Low complexity" evidence="17">
    <location>
        <begin position="634"/>
        <end position="644"/>
    </location>
</feature>
<protein>
    <recommendedName>
        <fullName evidence="15">ATP-dependent zinc metalloprotease FtsH</fullName>
        <ecNumber evidence="15">3.4.24.-</ecNumber>
    </recommendedName>
</protein>
<organism evidence="19 20">
    <name type="scientific">Candidatus Wallbacteria bacterium HGW-Wallbacteria-1</name>
    <dbReference type="NCBI Taxonomy" id="2013854"/>
    <lineage>
        <taxon>Bacteria</taxon>
        <taxon>Candidatus Walliibacteriota</taxon>
    </lineage>
</organism>
<comment type="similarity">
    <text evidence="14 15">In the central section; belongs to the AAA ATPase family.</text>
</comment>
<dbReference type="InterPro" id="IPR003593">
    <property type="entry name" value="AAA+_ATPase"/>
</dbReference>
<evidence type="ECO:0000256" key="2">
    <source>
        <dbReference type="ARBA" id="ARBA00010044"/>
    </source>
</evidence>
<feature type="active site" evidence="15">
    <location>
        <position position="418"/>
    </location>
</feature>
<dbReference type="PROSITE" id="PS00674">
    <property type="entry name" value="AAA"/>
    <property type="match status" value="1"/>
</dbReference>
<dbReference type="InterPro" id="IPR003959">
    <property type="entry name" value="ATPase_AAA_core"/>
</dbReference>
<feature type="region of interest" description="Disordered" evidence="17">
    <location>
        <begin position="611"/>
        <end position="668"/>
    </location>
</feature>
<feature type="binding site" evidence="15">
    <location>
        <position position="417"/>
    </location>
    <ligand>
        <name>Zn(2+)</name>
        <dbReference type="ChEBI" id="CHEBI:29105"/>
        <note>catalytic</note>
    </ligand>
</feature>
<evidence type="ECO:0000256" key="11">
    <source>
        <dbReference type="ARBA" id="ARBA00022989"/>
    </source>
</evidence>
<dbReference type="PANTHER" id="PTHR23076">
    <property type="entry name" value="METALLOPROTEASE M41 FTSH"/>
    <property type="match status" value="1"/>
</dbReference>
<dbReference type="GO" id="GO:0030163">
    <property type="term" value="P:protein catabolic process"/>
    <property type="evidence" value="ECO:0007669"/>
    <property type="project" value="UniProtKB-UniRule"/>
</dbReference>
<dbReference type="GO" id="GO:0005886">
    <property type="term" value="C:plasma membrane"/>
    <property type="evidence" value="ECO:0007669"/>
    <property type="project" value="UniProtKB-SubCell"/>
</dbReference>
<comment type="subunit">
    <text evidence="15">Homohexamer.</text>
</comment>
<keyword evidence="19" id="KW-0132">Cell division</keyword>
<dbReference type="EC" id="3.4.24.-" evidence="15"/>
<name>A0A2N1PUD0_9BACT</name>
<dbReference type="InterPro" id="IPR027417">
    <property type="entry name" value="P-loop_NTPase"/>
</dbReference>
<evidence type="ECO:0000313" key="20">
    <source>
        <dbReference type="Proteomes" id="UP000233256"/>
    </source>
</evidence>
<reference evidence="19 20" key="1">
    <citation type="journal article" date="2017" name="ISME J.">
        <title>Potential for microbial H2 and metal transformations associated with novel bacteria and archaea in deep terrestrial subsurface sediments.</title>
        <authorList>
            <person name="Hernsdorf A.W."/>
            <person name="Amano Y."/>
            <person name="Miyakawa K."/>
            <person name="Ise K."/>
            <person name="Suzuki Y."/>
            <person name="Anantharaman K."/>
            <person name="Probst A."/>
            <person name="Burstein D."/>
            <person name="Thomas B.C."/>
            <person name="Banfield J.F."/>
        </authorList>
    </citation>
    <scope>NUCLEOTIDE SEQUENCE [LARGE SCALE GENOMIC DNA]</scope>
    <source>
        <strain evidence="19">HGW-Wallbacteria-1</strain>
    </source>
</reference>
<feature type="compositionally biased region" description="Polar residues" evidence="17">
    <location>
        <begin position="659"/>
        <end position="668"/>
    </location>
</feature>
<evidence type="ECO:0000256" key="12">
    <source>
        <dbReference type="ARBA" id="ARBA00023049"/>
    </source>
</evidence>
<evidence type="ECO:0000256" key="7">
    <source>
        <dbReference type="ARBA" id="ARBA00022741"/>
    </source>
</evidence>
<evidence type="ECO:0000256" key="15">
    <source>
        <dbReference type="HAMAP-Rule" id="MF_01458"/>
    </source>
</evidence>
<evidence type="ECO:0000256" key="8">
    <source>
        <dbReference type="ARBA" id="ARBA00022801"/>
    </source>
</evidence>
<dbReference type="Gene3D" id="3.30.720.210">
    <property type="match status" value="1"/>
</dbReference>
<dbReference type="InterPro" id="IPR003960">
    <property type="entry name" value="ATPase_AAA_CS"/>
</dbReference>
<dbReference type="InterPro" id="IPR005936">
    <property type="entry name" value="FtsH"/>
</dbReference>
<accession>A0A2N1PUD0</accession>
<feature type="transmembrane region" description="Helical" evidence="15">
    <location>
        <begin position="102"/>
        <end position="123"/>
    </location>
</feature>
<dbReference type="EMBL" id="PGXC01000001">
    <property type="protein sequence ID" value="PKK91964.1"/>
    <property type="molecule type" value="Genomic_DNA"/>
</dbReference>
<keyword evidence="8 15" id="KW-0378">Hydrolase</keyword>
<dbReference type="Pfam" id="PF00004">
    <property type="entry name" value="AAA"/>
    <property type="match status" value="1"/>
</dbReference>
<dbReference type="GO" id="GO:0004222">
    <property type="term" value="F:metalloendopeptidase activity"/>
    <property type="evidence" value="ECO:0007669"/>
    <property type="project" value="InterPro"/>
</dbReference>
<evidence type="ECO:0000256" key="1">
    <source>
        <dbReference type="ARBA" id="ARBA00004370"/>
    </source>
</evidence>
<dbReference type="Gene3D" id="3.40.50.300">
    <property type="entry name" value="P-loop containing nucleotide triphosphate hydrolases"/>
    <property type="match status" value="1"/>
</dbReference>
<evidence type="ECO:0000256" key="6">
    <source>
        <dbReference type="ARBA" id="ARBA00022723"/>
    </source>
</evidence>
<keyword evidence="5 15" id="KW-0812">Transmembrane</keyword>
<evidence type="ECO:0000259" key="18">
    <source>
        <dbReference type="SMART" id="SM00382"/>
    </source>
</evidence>
<dbReference type="SUPFAM" id="SSF52540">
    <property type="entry name" value="P-loop containing nucleoside triphosphate hydrolases"/>
    <property type="match status" value="1"/>
</dbReference>
<dbReference type="FunFam" id="1.20.58.760:FF:000001">
    <property type="entry name" value="ATP-dependent zinc metalloprotease FtsH"/>
    <property type="match status" value="1"/>
</dbReference>
<feature type="domain" description="AAA+ ATPase" evidence="18">
    <location>
        <begin position="187"/>
        <end position="326"/>
    </location>
</feature>
<dbReference type="GO" id="GO:0005524">
    <property type="term" value="F:ATP binding"/>
    <property type="evidence" value="ECO:0007669"/>
    <property type="project" value="UniProtKB-UniRule"/>
</dbReference>
<evidence type="ECO:0000256" key="14">
    <source>
        <dbReference type="ARBA" id="ARBA00061570"/>
    </source>
</evidence>
<evidence type="ECO:0000313" key="19">
    <source>
        <dbReference type="EMBL" id="PKK91964.1"/>
    </source>
</evidence>
<evidence type="ECO:0000256" key="17">
    <source>
        <dbReference type="SAM" id="MobiDB-lite"/>
    </source>
</evidence>
<evidence type="ECO:0000256" key="4">
    <source>
        <dbReference type="ARBA" id="ARBA00022670"/>
    </source>
</evidence>
<keyword evidence="10 15" id="KW-0067">ATP-binding</keyword>
<keyword evidence="13 15" id="KW-0472">Membrane</keyword>
<dbReference type="FunFam" id="1.10.8.60:FF:000001">
    <property type="entry name" value="ATP-dependent zinc metalloprotease FtsH"/>
    <property type="match status" value="1"/>
</dbReference>
<comment type="subcellular location">
    <subcellularLocation>
        <location evidence="15">Cell membrane</location>
        <topology evidence="15">Multi-pass membrane protein</topology>
        <orientation evidence="15">Cytoplasmic side</orientation>
    </subcellularLocation>
    <subcellularLocation>
        <location evidence="1">Membrane</location>
    </subcellularLocation>
</comment>
<dbReference type="Gene3D" id="1.20.58.760">
    <property type="entry name" value="Peptidase M41"/>
    <property type="match status" value="1"/>
</dbReference>
<keyword evidence="3 15" id="KW-1003">Cell membrane</keyword>
<comment type="cofactor">
    <cofactor evidence="15">
        <name>Zn(2+)</name>
        <dbReference type="ChEBI" id="CHEBI:29105"/>
    </cofactor>
    <text evidence="15">Binds 1 zinc ion per subunit.</text>
</comment>
<comment type="caution">
    <text evidence="15">Lacks conserved residue(s) required for the propagation of feature annotation.</text>
</comment>
<dbReference type="GO" id="GO:0051301">
    <property type="term" value="P:cell division"/>
    <property type="evidence" value="ECO:0007669"/>
    <property type="project" value="UniProtKB-KW"/>
</dbReference>
<evidence type="ECO:0000256" key="13">
    <source>
        <dbReference type="ARBA" id="ARBA00023136"/>
    </source>
</evidence>
<gene>
    <name evidence="15" type="primary">ftsH</name>
    <name evidence="19" type="ORF">CVV64_00630</name>
</gene>
<comment type="similarity">
    <text evidence="16">Belongs to the AAA ATPase family.</text>
</comment>
<evidence type="ECO:0000256" key="9">
    <source>
        <dbReference type="ARBA" id="ARBA00022833"/>
    </source>
</evidence>
<keyword evidence="9 15" id="KW-0862">Zinc</keyword>
<dbReference type="SUPFAM" id="SSF140990">
    <property type="entry name" value="FtsH protease domain-like"/>
    <property type="match status" value="1"/>
</dbReference>
<dbReference type="GO" id="GO:0016887">
    <property type="term" value="F:ATP hydrolysis activity"/>
    <property type="evidence" value="ECO:0007669"/>
    <property type="project" value="UniProtKB-UniRule"/>
</dbReference>
<dbReference type="InterPro" id="IPR011546">
    <property type="entry name" value="Pept_M41_FtsH_extracell"/>
</dbReference>
<dbReference type="NCBIfam" id="TIGR01241">
    <property type="entry name" value="FtsH_fam"/>
    <property type="match status" value="1"/>
</dbReference>
<feature type="binding site" evidence="15">
    <location>
        <position position="421"/>
    </location>
    <ligand>
        <name>Zn(2+)</name>
        <dbReference type="ChEBI" id="CHEBI:29105"/>
        <note>catalytic</note>
    </ligand>
</feature>
<dbReference type="Pfam" id="PF17862">
    <property type="entry name" value="AAA_lid_3"/>
    <property type="match status" value="1"/>
</dbReference>
<dbReference type="Pfam" id="PF06480">
    <property type="entry name" value="FtsH_ext"/>
    <property type="match status" value="1"/>
</dbReference>
<dbReference type="SMART" id="SM00382">
    <property type="entry name" value="AAA"/>
    <property type="match status" value="1"/>
</dbReference>
<dbReference type="GO" id="GO:0006508">
    <property type="term" value="P:proteolysis"/>
    <property type="evidence" value="ECO:0007669"/>
    <property type="project" value="UniProtKB-KW"/>
</dbReference>
<keyword evidence="4 15" id="KW-0645">Protease</keyword>
<feature type="binding site" evidence="15">
    <location>
        <position position="493"/>
    </location>
    <ligand>
        <name>Zn(2+)</name>
        <dbReference type="ChEBI" id="CHEBI:29105"/>
        <note>catalytic</note>
    </ligand>
</feature>
<keyword evidence="12 15" id="KW-0482">Metalloprotease</keyword>
<keyword evidence="6 15" id="KW-0479">Metal-binding</keyword>
<dbReference type="InterPro" id="IPR037219">
    <property type="entry name" value="Peptidase_M41-like"/>
</dbReference>
<keyword evidence="19" id="KW-0131">Cell cycle</keyword>